<dbReference type="InterPro" id="IPR036680">
    <property type="entry name" value="SPOR-like_sf"/>
</dbReference>
<dbReference type="AlphaFoldDB" id="A0A420E534"/>
<accession>A0A420E534</accession>
<dbReference type="InterPro" id="IPR007730">
    <property type="entry name" value="SPOR-like_dom"/>
</dbReference>
<dbReference type="Pfam" id="PF05036">
    <property type="entry name" value="SPOR"/>
    <property type="match status" value="1"/>
</dbReference>
<evidence type="ECO:0000313" key="3">
    <source>
        <dbReference type="Proteomes" id="UP000285780"/>
    </source>
</evidence>
<name>A0A420E534_9FLAO</name>
<comment type="caution">
    <text evidence="2">The sequence shown here is derived from an EMBL/GenBank/DDBJ whole genome shotgun (WGS) entry which is preliminary data.</text>
</comment>
<dbReference type="Gene3D" id="3.30.70.1070">
    <property type="entry name" value="Sporulation related repeat"/>
    <property type="match status" value="1"/>
</dbReference>
<dbReference type="Pfam" id="PF18175">
    <property type="entry name" value="HU-CCDC81_bac_2"/>
    <property type="match status" value="1"/>
</dbReference>
<dbReference type="InterPro" id="IPR040495">
    <property type="entry name" value="HU-CCDC81_bac_1"/>
</dbReference>
<dbReference type="PROSITE" id="PS51724">
    <property type="entry name" value="SPOR"/>
    <property type="match status" value="1"/>
</dbReference>
<keyword evidence="3" id="KW-1185">Reference proteome</keyword>
<protein>
    <submittedName>
        <fullName evidence="2">Sporulation related protein</fullName>
    </submittedName>
</protein>
<evidence type="ECO:0000259" key="1">
    <source>
        <dbReference type="PROSITE" id="PS51724"/>
    </source>
</evidence>
<dbReference type="Proteomes" id="UP000285780">
    <property type="component" value="Unassembled WGS sequence"/>
</dbReference>
<organism evidence="2 3">
    <name type="scientific">Tenacibaculum lutimaris</name>
    <dbReference type="NCBI Taxonomy" id="285258"/>
    <lineage>
        <taxon>Bacteria</taxon>
        <taxon>Pseudomonadati</taxon>
        <taxon>Bacteroidota</taxon>
        <taxon>Flavobacteriia</taxon>
        <taxon>Flavobacteriales</taxon>
        <taxon>Flavobacteriaceae</taxon>
        <taxon>Tenacibaculum</taxon>
    </lineage>
</organism>
<dbReference type="SUPFAM" id="SSF110997">
    <property type="entry name" value="Sporulation related repeat"/>
    <property type="match status" value="1"/>
</dbReference>
<dbReference type="GO" id="GO:0042834">
    <property type="term" value="F:peptidoglycan binding"/>
    <property type="evidence" value="ECO:0007669"/>
    <property type="project" value="InterPro"/>
</dbReference>
<dbReference type="InterPro" id="IPR041268">
    <property type="entry name" value="HU-CCDC81_bac_2"/>
</dbReference>
<proteinExistence type="predicted"/>
<dbReference type="Pfam" id="PF18174">
    <property type="entry name" value="HU-CCDC81_bac_1"/>
    <property type="match status" value="1"/>
</dbReference>
<sequence>MKLYIEKAIFVLMTLANYINDLLYRYDCVIVPNFGGFVTNTIGARVNTTTHTFYPPKKQLTFNAYLQHNDGLLANYIASDKNISFEEATTFIASEVAEWNKNLKTTSVEVASVGSLALNNAGQVVFEPNLTSNFLTESFGLAEVTTPSVERVKEVTVKPLPVVFEEKSKTIPLYIRRAAVAAVFVGVAYVGWNGVQNQQQQELLANQEESVQKKIQSATFVIENPLPTINLNVSKEAKNFHIIAGAFQDVHNAENKLAELQNKGYEATILGKNKFGLTQVAFASYATKEEARKALEIIKEKVSEDAWLLAK</sequence>
<gene>
    <name evidence="2" type="ORF">C8N26_0551</name>
</gene>
<feature type="domain" description="SPOR" evidence="1">
    <location>
        <begin position="234"/>
        <end position="311"/>
    </location>
</feature>
<reference evidence="2 3" key="1">
    <citation type="submission" date="2018-09" db="EMBL/GenBank/DDBJ databases">
        <title>Genomic Encyclopedia of Archaeal and Bacterial Type Strains, Phase II (KMG-II): from individual species to whole genera.</title>
        <authorList>
            <person name="Goeker M."/>
        </authorList>
    </citation>
    <scope>NUCLEOTIDE SEQUENCE [LARGE SCALE GENOMIC DNA]</scope>
    <source>
        <strain evidence="2 3">DSM 16505</strain>
    </source>
</reference>
<dbReference type="EMBL" id="RAQM01000006">
    <property type="protein sequence ID" value="RKF05150.1"/>
    <property type="molecule type" value="Genomic_DNA"/>
</dbReference>
<evidence type="ECO:0000313" key="2">
    <source>
        <dbReference type="EMBL" id="RKF05150.1"/>
    </source>
</evidence>